<evidence type="ECO:0000256" key="3">
    <source>
        <dbReference type="ARBA" id="ARBA00022801"/>
    </source>
</evidence>
<gene>
    <name evidence="11" type="ORF">CHR53_05290</name>
</gene>
<evidence type="ECO:0000256" key="7">
    <source>
        <dbReference type="PIRSR" id="PIRSR618044-1"/>
    </source>
</evidence>
<dbReference type="Proteomes" id="UP000282892">
    <property type="component" value="Chromosome"/>
</dbReference>
<dbReference type="PANTHER" id="PTHR21581:SF33">
    <property type="entry name" value="D-ALANYL-D-ALANINE CARBOXYPEPTIDASE DACB"/>
    <property type="match status" value="1"/>
</dbReference>
<dbReference type="InterPro" id="IPR012338">
    <property type="entry name" value="Beta-lactam/transpept-like"/>
</dbReference>
<evidence type="ECO:0000256" key="6">
    <source>
        <dbReference type="ARBA" id="ARBA00023316"/>
    </source>
</evidence>
<evidence type="ECO:0000256" key="8">
    <source>
        <dbReference type="PIRSR" id="PIRSR618044-2"/>
    </source>
</evidence>
<dbReference type="GO" id="GO:0009002">
    <property type="term" value="F:serine-type D-Ala-D-Ala carboxypeptidase activity"/>
    <property type="evidence" value="ECO:0007669"/>
    <property type="project" value="InterPro"/>
</dbReference>
<dbReference type="KEGG" id="nmk:CHR53_05290"/>
<protein>
    <submittedName>
        <fullName evidence="11">D-alanyl-D-alanine carboxypeptidase</fullName>
    </submittedName>
</protein>
<dbReference type="GO" id="GO:0008360">
    <property type="term" value="P:regulation of cell shape"/>
    <property type="evidence" value="ECO:0007669"/>
    <property type="project" value="UniProtKB-KW"/>
</dbReference>
<dbReference type="GO" id="GO:0009252">
    <property type="term" value="P:peptidoglycan biosynthetic process"/>
    <property type="evidence" value="ECO:0007669"/>
    <property type="project" value="UniProtKB-KW"/>
</dbReference>
<feature type="domain" description="Peptidase S11 D-alanyl-D-alanine carboxypeptidase A N-terminal" evidence="10">
    <location>
        <begin position="34"/>
        <end position="274"/>
    </location>
</feature>
<dbReference type="OrthoDB" id="9791132at2"/>
<dbReference type="Pfam" id="PF00768">
    <property type="entry name" value="Peptidase_S11"/>
    <property type="match status" value="1"/>
</dbReference>
<evidence type="ECO:0000313" key="11">
    <source>
        <dbReference type="EMBL" id="AZU60725.1"/>
    </source>
</evidence>
<keyword evidence="11" id="KW-0121">Carboxypeptidase</keyword>
<dbReference type="STRING" id="1193713.GCA_001636315_03584"/>
<keyword evidence="12" id="KW-1185">Reference proteome</keyword>
<dbReference type="GO" id="GO:0006508">
    <property type="term" value="P:proteolysis"/>
    <property type="evidence" value="ECO:0007669"/>
    <property type="project" value="InterPro"/>
</dbReference>
<dbReference type="InterPro" id="IPR001967">
    <property type="entry name" value="Peptidase_S11_N"/>
</dbReference>
<dbReference type="GO" id="GO:0071555">
    <property type="term" value="P:cell wall organization"/>
    <property type="evidence" value="ECO:0007669"/>
    <property type="project" value="UniProtKB-KW"/>
</dbReference>
<keyword evidence="2" id="KW-0732">Signal</keyword>
<dbReference type="RefSeq" id="WP_127485499.1">
    <property type="nucleotide sequence ID" value="NZ_CP022572.1"/>
</dbReference>
<dbReference type="PANTHER" id="PTHR21581">
    <property type="entry name" value="D-ALANYL-D-ALANINE CARBOXYPEPTIDASE"/>
    <property type="match status" value="1"/>
</dbReference>
<evidence type="ECO:0000256" key="2">
    <source>
        <dbReference type="ARBA" id="ARBA00022729"/>
    </source>
</evidence>
<dbReference type="Gene3D" id="3.40.710.10">
    <property type="entry name" value="DD-peptidase/beta-lactamase superfamily"/>
    <property type="match status" value="1"/>
</dbReference>
<reference evidence="11 12" key="1">
    <citation type="submission" date="2017-07" db="EMBL/GenBank/DDBJ databases">
        <title>The complete genome sequence of Bacillus mesonae strain H20-5, an efficient strain improving plant abiotic stress resistance.</title>
        <authorList>
            <person name="Kim S.Y."/>
            <person name="Song H."/>
            <person name="Sang M.K."/>
            <person name="Weon H.-Y."/>
            <person name="Song J."/>
        </authorList>
    </citation>
    <scope>NUCLEOTIDE SEQUENCE [LARGE SCALE GENOMIC DNA]</scope>
    <source>
        <strain evidence="11 12">H20-5</strain>
    </source>
</reference>
<evidence type="ECO:0000256" key="4">
    <source>
        <dbReference type="ARBA" id="ARBA00022960"/>
    </source>
</evidence>
<keyword evidence="6" id="KW-0961">Cell wall biogenesis/degradation</keyword>
<feature type="active site" evidence="7">
    <location>
        <position position="126"/>
    </location>
</feature>
<evidence type="ECO:0000313" key="12">
    <source>
        <dbReference type="Proteomes" id="UP000282892"/>
    </source>
</evidence>
<organism evidence="11 12">
    <name type="scientific">Neobacillus mesonae</name>
    <dbReference type="NCBI Taxonomy" id="1193713"/>
    <lineage>
        <taxon>Bacteria</taxon>
        <taxon>Bacillati</taxon>
        <taxon>Bacillota</taxon>
        <taxon>Bacilli</taxon>
        <taxon>Bacillales</taxon>
        <taxon>Bacillaceae</taxon>
        <taxon>Neobacillus</taxon>
    </lineage>
</organism>
<evidence type="ECO:0000256" key="9">
    <source>
        <dbReference type="RuleBase" id="RU004016"/>
    </source>
</evidence>
<keyword evidence="11" id="KW-0645">Protease</keyword>
<evidence type="ECO:0000256" key="1">
    <source>
        <dbReference type="ARBA" id="ARBA00007164"/>
    </source>
</evidence>
<sequence>MKIIKTIVIGLLVCILISYGYFVKDVENAANKNKEPITTIKGEAGVLMDVETGKVIYAKNENKKLFPASTTKMLTGLLAIKYGNLDDEITVGKEVKLKTTGESTAWLKEGQVLTLRELLAGLMLPSGNDAARTIAIYTAKRQMGNSHGSDEKALDYFVNMMNKEAKKLGAFDSHFMNPHGLHHTNHYSTAHDLGIIAKAAMKKANFREIVSSKIYSDEAITYENRNQLLNSESPFYFEGANGIKTGFTDEAGYCLVSSAERNGKKVIAVVLNSDQNNVWNDSIALLKKGFTSEYVKK</sequence>
<keyword evidence="5" id="KW-0573">Peptidoglycan synthesis</keyword>
<dbReference type="InterPro" id="IPR018044">
    <property type="entry name" value="Peptidase_S11"/>
</dbReference>
<feature type="active site" description="Proton acceptor" evidence="7">
    <location>
        <position position="72"/>
    </location>
</feature>
<feature type="active site" description="Acyl-ester intermediate" evidence="7">
    <location>
        <position position="69"/>
    </location>
</feature>
<proteinExistence type="inferred from homology"/>
<keyword evidence="4" id="KW-0133">Cell shape</keyword>
<evidence type="ECO:0000259" key="10">
    <source>
        <dbReference type="Pfam" id="PF00768"/>
    </source>
</evidence>
<dbReference type="AlphaFoldDB" id="A0A3Q9QU83"/>
<feature type="binding site" evidence="8">
    <location>
        <position position="244"/>
    </location>
    <ligand>
        <name>substrate</name>
    </ligand>
</feature>
<name>A0A3Q9QU83_9BACI</name>
<dbReference type="EMBL" id="CP022572">
    <property type="protein sequence ID" value="AZU60725.1"/>
    <property type="molecule type" value="Genomic_DNA"/>
</dbReference>
<dbReference type="PRINTS" id="PR00725">
    <property type="entry name" value="DADACBPTASE1"/>
</dbReference>
<comment type="similarity">
    <text evidence="1 9">Belongs to the peptidase S11 family.</text>
</comment>
<keyword evidence="3" id="KW-0378">Hydrolase</keyword>
<accession>A0A3Q9QU83</accession>
<evidence type="ECO:0000256" key="5">
    <source>
        <dbReference type="ARBA" id="ARBA00022984"/>
    </source>
</evidence>
<dbReference type="SUPFAM" id="SSF56601">
    <property type="entry name" value="beta-lactamase/transpeptidase-like"/>
    <property type="match status" value="1"/>
</dbReference>